<keyword evidence="4" id="KW-1185">Reference proteome</keyword>
<accession>A0ABW2KEG9</accession>
<feature type="region of interest" description="Disordered" evidence="1">
    <location>
        <begin position="1"/>
        <end position="24"/>
    </location>
</feature>
<comment type="caution">
    <text evidence="3">The sequence shown here is derived from an EMBL/GenBank/DDBJ whole genome shotgun (WGS) entry which is preliminary data.</text>
</comment>
<evidence type="ECO:0000313" key="4">
    <source>
        <dbReference type="Proteomes" id="UP001596540"/>
    </source>
</evidence>
<evidence type="ECO:0000313" key="3">
    <source>
        <dbReference type="EMBL" id="MFC7327482.1"/>
    </source>
</evidence>
<evidence type="ECO:0000259" key="2">
    <source>
        <dbReference type="Pfam" id="PF04149"/>
    </source>
</evidence>
<dbReference type="InterPro" id="IPR007278">
    <property type="entry name" value="DUF397"/>
</dbReference>
<reference evidence="4" key="1">
    <citation type="journal article" date="2019" name="Int. J. Syst. Evol. Microbiol.">
        <title>The Global Catalogue of Microorganisms (GCM) 10K type strain sequencing project: providing services to taxonomists for standard genome sequencing and annotation.</title>
        <authorList>
            <consortium name="The Broad Institute Genomics Platform"/>
            <consortium name="The Broad Institute Genome Sequencing Center for Infectious Disease"/>
            <person name="Wu L."/>
            <person name="Ma J."/>
        </authorList>
    </citation>
    <scope>NUCLEOTIDE SEQUENCE [LARGE SCALE GENOMIC DNA]</scope>
    <source>
        <strain evidence="4">CGMCC 4.7382</strain>
    </source>
</reference>
<name>A0ABW2KEG9_9ACTN</name>
<evidence type="ECO:0000256" key="1">
    <source>
        <dbReference type="SAM" id="MobiDB-lite"/>
    </source>
</evidence>
<dbReference type="Proteomes" id="UP001596540">
    <property type="component" value="Unassembled WGS sequence"/>
</dbReference>
<feature type="domain" description="DUF397" evidence="2">
    <location>
        <begin position="14"/>
        <end position="62"/>
    </location>
</feature>
<dbReference type="Pfam" id="PF04149">
    <property type="entry name" value="DUF397"/>
    <property type="match status" value="1"/>
</dbReference>
<proteinExistence type="predicted"/>
<gene>
    <name evidence="3" type="ORF">ACFQRF_06975</name>
</gene>
<organism evidence="3 4">
    <name type="scientific">Marinactinospora rubrisoli</name>
    <dbReference type="NCBI Taxonomy" id="2715399"/>
    <lineage>
        <taxon>Bacteria</taxon>
        <taxon>Bacillati</taxon>
        <taxon>Actinomycetota</taxon>
        <taxon>Actinomycetes</taxon>
        <taxon>Streptosporangiales</taxon>
        <taxon>Nocardiopsidaceae</taxon>
        <taxon>Marinactinospora</taxon>
    </lineage>
</organism>
<protein>
    <submittedName>
        <fullName evidence="3">DUF397 domain-containing protein</fullName>
    </submittedName>
</protein>
<sequence length="66" mass="7350">MSEYRAPLSDFARRTSSHSVNSRGQCVEAGPTLDGVRSYALRDAGAFFLPRAEWTAFLTAVQREEL</sequence>
<dbReference type="EMBL" id="JBHTBH010000003">
    <property type="protein sequence ID" value="MFC7327482.1"/>
    <property type="molecule type" value="Genomic_DNA"/>
</dbReference>
<dbReference type="RefSeq" id="WP_379869831.1">
    <property type="nucleotide sequence ID" value="NZ_JBHTBH010000003.1"/>
</dbReference>